<proteinExistence type="inferred from homology"/>
<accession>W9YC54</accession>
<keyword evidence="8 10" id="KW-0472">Membrane</keyword>
<dbReference type="RefSeq" id="XP_007736478.1">
    <property type="nucleotide sequence ID" value="XM_007738288.1"/>
</dbReference>
<evidence type="ECO:0000256" key="9">
    <source>
        <dbReference type="ARBA" id="ARBA00023180"/>
    </source>
</evidence>
<evidence type="ECO:0000256" key="6">
    <source>
        <dbReference type="ARBA" id="ARBA00023002"/>
    </source>
</evidence>
<feature type="transmembrane region" description="Helical" evidence="10">
    <location>
        <begin position="423"/>
        <end position="443"/>
    </location>
</feature>
<evidence type="ECO:0000259" key="11">
    <source>
        <dbReference type="PROSITE" id="PS51384"/>
    </source>
</evidence>
<dbReference type="InterPro" id="IPR017927">
    <property type="entry name" value="FAD-bd_FR_type"/>
</dbReference>
<keyword evidence="9" id="KW-0325">Glycoprotein</keyword>
<evidence type="ECO:0000256" key="8">
    <source>
        <dbReference type="ARBA" id="ARBA00023136"/>
    </source>
</evidence>
<evidence type="ECO:0000256" key="3">
    <source>
        <dbReference type="ARBA" id="ARBA00022448"/>
    </source>
</evidence>
<dbReference type="OrthoDB" id="10006946at2759"/>
<dbReference type="SUPFAM" id="SSF52343">
    <property type="entry name" value="Ferredoxin reductase-like, C-terminal NADP-linked domain"/>
    <property type="match status" value="1"/>
</dbReference>
<gene>
    <name evidence="12" type="ORF">A1O3_08189</name>
</gene>
<feature type="transmembrane region" description="Helical" evidence="10">
    <location>
        <begin position="167"/>
        <end position="188"/>
    </location>
</feature>
<keyword evidence="5 10" id="KW-1133">Transmembrane helix</keyword>
<dbReference type="SFLD" id="SFLDG01168">
    <property type="entry name" value="Ferric_reductase_subgroup_(FRE"/>
    <property type="match status" value="1"/>
</dbReference>
<keyword evidence="4 10" id="KW-0812">Transmembrane</keyword>
<keyword evidence="6" id="KW-0560">Oxidoreductase</keyword>
<evidence type="ECO:0000256" key="5">
    <source>
        <dbReference type="ARBA" id="ARBA00022989"/>
    </source>
</evidence>
<dbReference type="CDD" id="cd06186">
    <property type="entry name" value="NOX_Duox_like_FAD_NADP"/>
    <property type="match status" value="1"/>
</dbReference>
<sequence length="626" mass="69112">MSYYTFVSLTPAQLEERRTQLDLAGFHAWLAPIILLVTIWIYRQLRRRGLNPSLLTDKASLSPNVSQRPPSRVQVLLRRLHWVLNTTYMGEFGPFHVQLIGLGYFCWLLYLVFRATGNDYMHLTKSFGHVAISQLPMHYLLALKSPQSPITLATGLTHERLNAFHRLFGRMIHVLLGAHAVLYLGFFVKLGLLAKRVRDLDVQLGLSAFWVFNALALLALPAVRRRLYHSVFYRSHVVLSAVVLPLLFFHVPYTRVYVAQAAVFWILGGLLRQRGSETVSARSELLDGAVAATGSQLVSVRFTVGAWSPLAHAKAGQHVYIRHEGLLGPKNPFTIANVHPINHAVEDEDEKLQDGKAAQPEVEVQLVLRNTGGPQTSYLSGLAQKQNKRPSKFALQVEGPYGESEMYIPRLLKGQHTGTGRGPILLIAGGVGVTYTLPIYMALLASQRTTTRPGSGSGSGNGNDNRTKMIWLVKTLAAAQWGITILNQAQDRGDIQPGLDLDIYITLEDATPAPSRPMKAGIRVHRLGHRPDLESVIDTALAVSSVTEKINSSYSSSGSGVDLGNTVRRRVQTALNQQQHHHHQEVTVFLCGPSSLARDVRDSLGKHISEGVEVNVFEELFGFGGG</sequence>
<dbReference type="InterPro" id="IPR013121">
    <property type="entry name" value="Fe_red_NAD-bd_6"/>
</dbReference>
<evidence type="ECO:0000256" key="1">
    <source>
        <dbReference type="ARBA" id="ARBA00004141"/>
    </source>
</evidence>
<feature type="domain" description="FAD-binding FR-type" evidence="11">
    <location>
        <begin position="272"/>
        <end position="407"/>
    </location>
</feature>
<dbReference type="EMBL" id="AMGY01000007">
    <property type="protein sequence ID" value="EXJ79904.1"/>
    <property type="molecule type" value="Genomic_DNA"/>
</dbReference>
<evidence type="ECO:0000313" key="13">
    <source>
        <dbReference type="Proteomes" id="UP000019478"/>
    </source>
</evidence>
<dbReference type="GO" id="GO:0006879">
    <property type="term" value="P:intracellular iron ion homeostasis"/>
    <property type="evidence" value="ECO:0007669"/>
    <property type="project" value="TreeGrafter"/>
</dbReference>
<dbReference type="GO" id="GO:0000293">
    <property type="term" value="F:ferric-chelate reductase activity"/>
    <property type="evidence" value="ECO:0007669"/>
    <property type="project" value="TreeGrafter"/>
</dbReference>
<dbReference type="PROSITE" id="PS51384">
    <property type="entry name" value="FAD_FR"/>
    <property type="match status" value="1"/>
</dbReference>
<comment type="similarity">
    <text evidence="2">Belongs to the ferric reductase (FRE) family.</text>
</comment>
<evidence type="ECO:0000313" key="12">
    <source>
        <dbReference type="EMBL" id="EXJ79904.1"/>
    </source>
</evidence>
<dbReference type="InterPro" id="IPR013130">
    <property type="entry name" value="Fe3_Rdtase_TM_dom"/>
</dbReference>
<dbReference type="GO" id="GO:0005886">
    <property type="term" value="C:plasma membrane"/>
    <property type="evidence" value="ECO:0007669"/>
    <property type="project" value="TreeGrafter"/>
</dbReference>
<feature type="transmembrane region" description="Helical" evidence="10">
    <location>
        <begin position="231"/>
        <end position="250"/>
    </location>
</feature>
<dbReference type="Pfam" id="PF08030">
    <property type="entry name" value="NAD_binding_6"/>
    <property type="match status" value="1"/>
</dbReference>
<dbReference type="PANTHER" id="PTHR32361:SF9">
    <property type="entry name" value="FERRIC REDUCTASE TRANSMEMBRANE COMPONENT 3-RELATED"/>
    <property type="match status" value="1"/>
</dbReference>
<organism evidence="12 13">
    <name type="scientific">Capronia epimyces CBS 606.96</name>
    <dbReference type="NCBI Taxonomy" id="1182542"/>
    <lineage>
        <taxon>Eukaryota</taxon>
        <taxon>Fungi</taxon>
        <taxon>Dikarya</taxon>
        <taxon>Ascomycota</taxon>
        <taxon>Pezizomycotina</taxon>
        <taxon>Eurotiomycetes</taxon>
        <taxon>Chaetothyriomycetidae</taxon>
        <taxon>Chaetothyriales</taxon>
        <taxon>Herpotrichiellaceae</taxon>
        <taxon>Capronia</taxon>
    </lineage>
</organism>
<dbReference type="InterPro" id="IPR039261">
    <property type="entry name" value="FNR_nucleotide-bd"/>
</dbReference>
<dbReference type="Gene3D" id="3.40.50.80">
    <property type="entry name" value="Nucleotide-binding domain of ferredoxin-NADP reductase (FNR) module"/>
    <property type="match status" value="1"/>
</dbReference>
<dbReference type="eggNOG" id="KOG0039">
    <property type="taxonomic scope" value="Eukaryota"/>
</dbReference>
<reference evidence="12 13" key="1">
    <citation type="submission" date="2013-03" db="EMBL/GenBank/DDBJ databases">
        <title>The Genome Sequence of Capronia epimyces CBS 606.96.</title>
        <authorList>
            <consortium name="The Broad Institute Genomics Platform"/>
            <person name="Cuomo C."/>
            <person name="de Hoog S."/>
            <person name="Gorbushina A."/>
            <person name="Walker B."/>
            <person name="Young S.K."/>
            <person name="Zeng Q."/>
            <person name="Gargeya S."/>
            <person name="Fitzgerald M."/>
            <person name="Haas B."/>
            <person name="Abouelleil A."/>
            <person name="Allen A.W."/>
            <person name="Alvarado L."/>
            <person name="Arachchi H.M."/>
            <person name="Berlin A.M."/>
            <person name="Chapman S.B."/>
            <person name="Gainer-Dewar J."/>
            <person name="Goldberg J."/>
            <person name="Griggs A."/>
            <person name="Gujja S."/>
            <person name="Hansen M."/>
            <person name="Howarth C."/>
            <person name="Imamovic A."/>
            <person name="Ireland A."/>
            <person name="Larimer J."/>
            <person name="McCowan C."/>
            <person name="Murphy C."/>
            <person name="Pearson M."/>
            <person name="Poon T.W."/>
            <person name="Priest M."/>
            <person name="Roberts A."/>
            <person name="Saif S."/>
            <person name="Shea T."/>
            <person name="Sisk P."/>
            <person name="Sykes S."/>
            <person name="Wortman J."/>
            <person name="Nusbaum C."/>
            <person name="Birren B."/>
        </authorList>
    </citation>
    <scope>NUCLEOTIDE SEQUENCE [LARGE SCALE GENOMIC DNA]</scope>
    <source>
        <strain evidence="12 13">CBS 606.96</strain>
    </source>
</reference>
<comment type="subcellular location">
    <subcellularLocation>
        <location evidence="1">Membrane</location>
        <topology evidence="1">Multi-pass membrane protein</topology>
    </subcellularLocation>
</comment>
<dbReference type="GO" id="GO:0006826">
    <property type="term" value="P:iron ion transport"/>
    <property type="evidence" value="ECO:0007669"/>
    <property type="project" value="TreeGrafter"/>
</dbReference>
<evidence type="ECO:0000256" key="10">
    <source>
        <dbReference type="SAM" id="Phobius"/>
    </source>
</evidence>
<feature type="transmembrane region" description="Helical" evidence="10">
    <location>
        <begin position="95"/>
        <end position="113"/>
    </location>
</feature>
<evidence type="ECO:0000256" key="2">
    <source>
        <dbReference type="ARBA" id="ARBA00006278"/>
    </source>
</evidence>
<keyword evidence="13" id="KW-1185">Reference proteome</keyword>
<dbReference type="AlphaFoldDB" id="W9YC54"/>
<feature type="transmembrane region" description="Helical" evidence="10">
    <location>
        <begin position="21"/>
        <end position="42"/>
    </location>
</feature>
<dbReference type="Pfam" id="PF01794">
    <property type="entry name" value="Ferric_reduct"/>
    <property type="match status" value="1"/>
</dbReference>
<name>W9YC54_9EURO</name>
<dbReference type="GO" id="GO:0015677">
    <property type="term" value="P:copper ion import"/>
    <property type="evidence" value="ECO:0007669"/>
    <property type="project" value="TreeGrafter"/>
</dbReference>
<comment type="caution">
    <text evidence="12">The sequence shown here is derived from an EMBL/GenBank/DDBJ whole genome shotgun (WGS) entry which is preliminary data.</text>
</comment>
<dbReference type="PANTHER" id="PTHR32361">
    <property type="entry name" value="FERRIC/CUPRIC REDUCTASE TRANSMEMBRANE COMPONENT"/>
    <property type="match status" value="1"/>
</dbReference>
<dbReference type="Proteomes" id="UP000019478">
    <property type="component" value="Unassembled WGS sequence"/>
</dbReference>
<keyword evidence="3" id="KW-0813">Transport</keyword>
<dbReference type="InterPro" id="IPR051410">
    <property type="entry name" value="Ferric/Cupric_Reductase"/>
</dbReference>
<evidence type="ECO:0000256" key="4">
    <source>
        <dbReference type="ARBA" id="ARBA00022692"/>
    </source>
</evidence>
<evidence type="ECO:0000256" key="7">
    <source>
        <dbReference type="ARBA" id="ARBA00023065"/>
    </source>
</evidence>
<keyword evidence="7" id="KW-0406">Ion transport</keyword>
<dbReference type="HOGENOM" id="CLU_019268_0_0_1"/>
<protein>
    <recommendedName>
        <fullName evidence="11">FAD-binding FR-type domain-containing protein</fullName>
    </recommendedName>
</protein>
<feature type="transmembrane region" description="Helical" evidence="10">
    <location>
        <begin position="200"/>
        <end position="219"/>
    </location>
</feature>
<dbReference type="GeneID" id="19172278"/>
<dbReference type="STRING" id="1182542.W9YC54"/>